<evidence type="ECO:0000259" key="2">
    <source>
        <dbReference type="SMART" id="SM00568"/>
    </source>
</evidence>
<keyword evidence="1" id="KW-0812">Transmembrane</keyword>
<evidence type="ECO:0000256" key="1">
    <source>
        <dbReference type="SAM" id="Phobius"/>
    </source>
</evidence>
<dbReference type="InterPro" id="IPR004182">
    <property type="entry name" value="GRAM"/>
</dbReference>
<dbReference type="OrthoDB" id="1708389at2759"/>
<feature type="domain" description="GRAM" evidence="2">
    <location>
        <begin position="263"/>
        <end position="339"/>
    </location>
</feature>
<gene>
    <name evidence="3" type="ORF">MGAL_10B078862</name>
</gene>
<dbReference type="SMART" id="SM00568">
    <property type="entry name" value="GRAM"/>
    <property type="match status" value="1"/>
</dbReference>
<keyword evidence="1" id="KW-1133">Transmembrane helix</keyword>
<name>A0A8B6G365_MYTGA</name>
<feature type="transmembrane region" description="Helical" evidence="1">
    <location>
        <begin position="178"/>
        <end position="197"/>
    </location>
</feature>
<sequence length="425" mass="48466">MWRRIVNSIYTFMDDFTEEPEEQNENEDGEPLTVKQLGSDLKPYIDTIKGIQQLLAWKTPSYTLLMFMIYLIAIWHGCFVSVILFCLVVRMMVSYLNHLGFQIKFNFFQPLEEQKVQINKFSLVIQVARKVQNGLGAAADGLEKIQSLLTWKTPVTKKLFMMLLICFIMSFTASMENYSYIMGTFLGIKMFIINYFYNRYPRLKRRYDSTYKTWQQLPTTVECEQKMVKSEINKFILSDTETTSEESASETSTKTKKIKDTDAEFCQLFSLPNSECPVSGWQGGKRCSLVNKEKSVLSGLKNGKLYLTRSFLCFERTKTPSKKNIVVPLADITEMSKAKPYAILPGSGMSIEIKLVGGKVFTFGAIVYRDEAYDSLIQAGIDQALPWATGVPLSQDTLPTSSLRRRSSAKSISNFTWAADYTDAD</sequence>
<dbReference type="GO" id="GO:0034164">
    <property type="term" value="P:negative regulation of toll-like receptor 9 signaling pathway"/>
    <property type="evidence" value="ECO:0007669"/>
    <property type="project" value="TreeGrafter"/>
</dbReference>
<reference evidence="3" key="1">
    <citation type="submission" date="2018-11" db="EMBL/GenBank/DDBJ databases">
        <authorList>
            <person name="Alioto T."/>
            <person name="Alioto T."/>
        </authorList>
    </citation>
    <scope>NUCLEOTIDE SEQUENCE</scope>
</reference>
<evidence type="ECO:0000313" key="3">
    <source>
        <dbReference type="EMBL" id="VDI58018.1"/>
    </source>
</evidence>
<dbReference type="InterPro" id="IPR011993">
    <property type="entry name" value="PH-like_dom_sf"/>
</dbReference>
<accession>A0A8B6G365</accession>
<dbReference type="EMBL" id="UYJE01007805">
    <property type="protein sequence ID" value="VDI58018.1"/>
    <property type="molecule type" value="Genomic_DNA"/>
</dbReference>
<dbReference type="PANTHER" id="PTHR37402:SF1">
    <property type="entry name" value="GRAM DOMAIN-CONTAINING PROTEIN 4"/>
    <property type="match status" value="1"/>
</dbReference>
<feature type="transmembrane region" description="Helical" evidence="1">
    <location>
        <begin position="64"/>
        <end position="89"/>
    </location>
</feature>
<proteinExistence type="predicted"/>
<dbReference type="GO" id="GO:0006915">
    <property type="term" value="P:apoptotic process"/>
    <property type="evidence" value="ECO:0007669"/>
    <property type="project" value="InterPro"/>
</dbReference>
<evidence type="ECO:0000313" key="4">
    <source>
        <dbReference type="Proteomes" id="UP000596742"/>
    </source>
</evidence>
<dbReference type="InterPro" id="IPR037847">
    <property type="entry name" value="GRAMDC4"/>
</dbReference>
<dbReference type="PANTHER" id="PTHR37402">
    <property type="entry name" value="GRAM DOMAIN-CONTAINING PROTEIN 4"/>
    <property type="match status" value="1"/>
</dbReference>
<organism evidence="3 4">
    <name type="scientific">Mytilus galloprovincialis</name>
    <name type="common">Mediterranean mussel</name>
    <dbReference type="NCBI Taxonomy" id="29158"/>
    <lineage>
        <taxon>Eukaryota</taxon>
        <taxon>Metazoa</taxon>
        <taxon>Spiralia</taxon>
        <taxon>Lophotrochozoa</taxon>
        <taxon>Mollusca</taxon>
        <taxon>Bivalvia</taxon>
        <taxon>Autobranchia</taxon>
        <taxon>Pteriomorphia</taxon>
        <taxon>Mytilida</taxon>
        <taxon>Mytiloidea</taxon>
        <taxon>Mytilidae</taxon>
        <taxon>Mytilinae</taxon>
        <taxon>Mytilus</taxon>
    </lineage>
</organism>
<dbReference type="Pfam" id="PF02893">
    <property type="entry name" value="GRAM"/>
    <property type="match status" value="1"/>
</dbReference>
<feature type="transmembrane region" description="Helical" evidence="1">
    <location>
        <begin position="155"/>
        <end position="172"/>
    </location>
</feature>
<keyword evidence="4" id="KW-1185">Reference proteome</keyword>
<dbReference type="Proteomes" id="UP000596742">
    <property type="component" value="Unassembled WGS sequence"/>
</dbReference>
<dbReference type="Gene3D" id="2.30.29.30">
    <property type="entry name" value="Pleckstrin-homology domain (PH domain)/Phosphotyrosine-binding domain (PTB)"/>
    <property type="match status" value="1"/>
</dbReference>
<keyword evidence="1" id="KW-0472">Membrane</keyword>
<comment type="caution">
    <text evidence="3">The sequence shown here is derived from an EMBL/GenBank/DDBJ whole genome shotgun (WGS) entry which is preliminary data.</text>
</comment>
<protein>
    <recommendedName>
        <fullName evidence="2">GRAM domain-containing protein</fullName>
    </recommendedName>
</protein>
<dbReference type="AlphaFoldDB" id="A0A8B6G365"/>